<dbReference type="Proteomes" id="UP001595955">
    <property type="component" value="Unassembled WGS sequence"/>
</dbReference>
<feature type="region of interest" description="Disordered" evidence="1">
    <location>
        <begin position="12"/>
        <end position="56"/>
    </location>
</feature>
<sequence>MSAAVLALALAGCSADDTPDEAPTTGQTSPAETASEGATDTPKPDDTATGDAATDDIVDEVTYTLPGTEDEVTVGVLPLEVEGDVMTLRLVFTPNFASVGDNEPVAVFDMYPDNLFKFRPVLVDRENLKEYSPISDTGIDWTAQSSQLEAVNGESVVWWGVYAAPEDDIDTFDLRLRDSLPEYTDIPVP</sequence>
<protein>
    <recommendedName>
        <fullName evidence="4">Lipoprotein</fullName>
    </recommendedName>
</protein>
<keyword evidence="3" id="KW-1185">Reference proteome</keyword>
<comment type="caution">
    <text evidence="2">The sequence shown here is derived from an EMBL/GenBank/DDBJ whole genome shotgun (WGS) entry which is preliminary data.</text>
</comment>
<accession>A0ABV9DAJ9</accession>
<evidence type="ECO:0000313" key="2">
    <source>
        <dbReference type="EMBL" id="MFC4555396.1"/>
    </source>
</evidence>
<proteinExistence type="predicted"/>
<dbReference type="RefSeq" id="WP_164471377.1">
    <property type="nucleotide sequence ID" value="NZ_CP033325.1"/>
</dbReference>
<reference evidence="3" key="1">
    <citation type="journal article" date="2019" name="Int. J. Syst. Evol. Microbiol.">
        <title>The Global Catalogue of Microorganisms (GCM) 10K type strain sequencing project: providing services to taxonomists for standard genome sequencing and annotation.</title>
        <authorList>
            <consortium name="The Broad Institute Genomics Platform"/>
            <consortium name="The Broad Institute Genome Sequencing Center for Infectious Disease"/>
            <person name="Wu L."/>
            <person name="Ma J."/>
        </authorList>
    </citation>
    <scope>NUCLEOTIDE SEQUENCE [LARGE SCALE GENOMIC DNA]</scope>
    <source>
        <strain evidence="3">JCM 3369</strain>
    </source>
</reference>
<dbReference type="EMBL" id="JBHSGF010000005">
    <property type="protein sequence ID" value="MFC4555396.1"/>
    <property type="molecule type" value="Genomic_DNA"/>
</dbReference>
<feature type="compositionally biased region" description="Low complexity" evidence="1">
    <location>
        <begin position="37"/>
        <end position="52"/>
    </location>
</feature>
<gene>
    <name evidence="2" type="ORF">ACFO3F_09055</name>
</gene>
<name>A0ABV9DAJ9_9MICO</name>
<evidence type="ECO:0008006" key="4">
    <source>
        <dbReference type="Google" id="ProtNLM"/>
    </source>
</evidence>
<evidence type="ECO:0000313" key="3">
    <source>
        <dbReference type="Proteomes" id="UP001595955"/>
    </source>
</evidence>
<evidence type="ECO:0000256" key="1">
    <source>
        <dbReference type="SAM" id="MobiDB-lite"/>
    </source>
</evidence>
<organism evidence="2 3">
    <name type="scientific">Georgenia faecalis</name>
    <dbReference type="NCBI Taxonomy" id="2483799"/>
    <lineage>
        <taxon>Bacteria</taxon>
        <taxon>Bacillati</taxon>
        <taxon>Actinomycetota</taxon>
        <taxon>Actinomycetes</taxon>
        <taxon>Micrococcales</taxon>
        <taxon>Bogoriellaceae</taxon>
        <taxon>Georgenia</taxon>
    </lineage>
</organism>